<evidence type="ECO:0000313" key="5">
    <source>
        <dbReference type="Proteomes" id="UP000324021"/>
    </source>
</evidence>
<keyword evidence="1" id="KW-0472">Membrane</keyword>
<dbReference type="EMBL" id="FOIC01000012">
    <property type="protein sequence ID" value="SET77173.1"/>
    <property type="molecule type" value="Genomic_DNA"/>
</dbReference>
<evidence type="ECO:0000313" key="4">
    <source>
        <dbReference type="Proteomes" id="UP000199320"/>
    </source>
</evidence>
<organism evidence="2 5">
    <name type="scientific">Natrinema hispanicum</name>
    <dbReference type="NCBI Taxonomy" id="392421"/>
    <lineage>
        <taxon>Archaea</taxon>
        <taxon>Methanobacteriati</taxon>
        <taxon>Methanobacteriota</taxon>
        <taxon>Stenosarchaea group</taxon>
        <taxon>Halobacteria</taxon>
        <taxon>Halobacteriales</taxon>
        <taxon>Natrialbaceae</taxon>
        <taxon>Natrinema</taxon>
    </lineage>
</organism>
<keyword evidence="4" id="KW-1185">Reference proteome</keyword>
<protein>
    <submittedName>
        <fullName evidence="2">Uncharacterized protein</fullName>
    </submittedName>
</protein>
<feature type="transmembrane region" description="Helical" evidence="1">
    <location>
        <begin position="34"/>
        <end position="58"/>
    </location>
</feature>
<keyword evidence="1" id="KW-0812">Transmembrane</keyword>
<gene>
    <name evidence="3" type="ORF">SAMN04488694_11250</name>
    <name evidence="2" type="ORF">SAMN05192552_101247</name>
</gene>
<name>A0A1G6RXG8_9EURY</name>
<dbReference type="AlphaFoldDB" id="A0A1G6RXG8"/>
<dbReference type="Proteomes" id="UP000199320">
    <property type="component" value="Unassembled WGS sequence"/>
</dbReference>
<reference evidence="3" key="2">
    <citation type="submission" date="2016-10" db="EMBL/GenBank/DDBJ databases">
        <authorList>
            <person name="de Groot N.N."/>
        </authorList>
    </citation>
    <scope>NUCLEOTIDE SEQUENCE [LARGE SCALE GENOMIC DNA]</scope>
    <source>
        <strain evidence="3">CDM_6</strain>
    </source>
</reference>
<sequence length="60" mass="6570">MDDIPVIQLVTLWFVILVYIQTSSGGGGAINMILGTVAILLVYILPLILIIFTVLRLIDN</sequence>
<reference evidence="4 5" key="1">
    <citation type="submission" date="2016-10" db="EMBL/GenBank/DDBJ databases">
        <authorList>
            <person name="Varghese N."/>
            <person name="Submissions S."/>
        </authorList>
    </citation>
    <scope>NUCLEOTIDE SEQUENCE [LARGE SCALE GENOMIC DNA]</scope>
    <source>
        <strain evidence="2 5">CDM_1</strain>
        <strain evidence="4">CDM_6</strain>
    </source>
</reference>
<dbReference type="EMBL" id="FMZP01000012">
    <property type="protein sequence ID" value="SDD08626.1"/>
    <property type="molecule type" value="Genomic_DNA"/>
</dbReference>
<keyword evidence="1" id="KW-1133">Transmembrane helix</keyword>
<evidence type="ECO:0000313" key="3">
    <source>
        <dbReference type="EMBL" id="SET77173.1"/>
    </source>
</evidence>
<evidence type="ECO:0000313" key="2">
    <source>
        <dbReference type="EMBL" id="SDD08626.1"/>
    </source>
</evidence>
<accession>A0A1G6RXG8</accession>
<proteinExistence type="predicted"/>
<evidence type="ECO:0000256" key="1">
    <source>
        <dbReference type="SAM" id="Phobius"/>
    </source>
</evidence>
<dbReference type="Proteomes" id="UP000324021">
    <property type="component" value="Unassembled WGS sequence"/>
</dbReference>
<feature type="transmembrane region" description="Helical" evidence="1">
    <location>
        <begin position="6"/>
        <end position="22"/>
    </location>
</feature>